<accession>A0A836CK35</accession>
<dbReference type="GO" id="GO:0004519">
    <property type="term" value="F:endonuclease activity"/>
    <property type="evidence" value="ECO:0007669"/>
    <property type="project" value="UniProtKB-KW"/>
</dbReference>
<comment type="caution">
    <text evidence="3">The sequence shown here is derived from an EMBL/GenBank/DDBJ whole genome shotgun (WGS) entry which is preliminary data.</text>
</comment>
<feature type="signal peptide" evidence="1">
    <location>
        <begin position="1"/>
        <end position="20"/>
    </location>
</feature>
<keyword evidence="3" id="KW-0378">Hydrolase</keyword>
<dbReference type="CDD" id="cd00085">
    <property type="entry name" value="HNHc"/>
    <property type="match status" value="1"/>
</dbReference>
<sequence>MSVRLLALVTVLALVMNSEAFSTRAAITYGVWRATSPMTMKQRSSGDFRVKQEECPGVAEGSAELELYDNTDREFRSLESCPALVLNADYQPLSYLPLSLWPWQEAIKAVWMDRVVVLATHDRYVRSANVELKLPSVIALKGYVNQHAKVPSFTRRNLYLRDGYQCAYCSKQFQAGDLSFDHVTPRKLGGPTSWTNVVTSCHRCNNAKGDCHPKSLSRIGMRLNKAPHIPTFYELQNQARRYPPKLIHKTWAEYLYYDSAIEARLQDEQL</sequence>
<dbReference type="Gene3D" id="1.10.30.50">
    <property type="match status" value="1"/>
</dbReference>
<evidence type="ECO:0000313" key="4">
    <source>
        <dbReference type="Proteomes" id="UP000664859"/>
    </source>
</evidence>
<reference evidence="3" key="1">
    <citation type="submission" date="2021-02" db="EMBL/GenBank/DDBJ databases">
        <title>First Annotated Genome of the Yellow-green Alga Tribonema minus.</title>
        <authorList>
            <person name="Mahan K.M."/>
        </authorList>
    </citation>
    <scope>NUCLEOTIDE SEQUENCE</scope>
    <source>
        <strain evidence="3">UTEX B ZZ1240</strain>
    </source>
</reference>
<dbReference type="Proteomes" id="UP000664859">
    <property type="component" value="Unassembled WGS sequence"/>
</dbReference>
<organism evidence="3 4">
    <name type="scientific">Tribonema minus</name>
    <dbReference type="NCBI Taxonomy" id="303371"/>
    <lineage>
        <taxon>Eukaryota</taxon>
        <taxon>Sar</taxon>
        <taxon>Stramenopiles</taxon>
        <taxon>Ochrophyta</taxon>
        <taxon>PX clade</taxon>
        <taxon>Xanthophyceae</taxon>
        <taxon>Tribonematales</taxon>
        <taxon>Tribonemataceae</taxon>
        <taxon>Tribonema</taxon>
    </lineage>
</organism>
<evidence type="ECO:0000259" key="2">
    <source>
        <dbReference type="SMART" id="SM00507"/>
    </source>
</evidence>
<keyword evidence="1" id="KW-0732">Signal</keyword>
<dbReference type="PANTHER" id="PTHR33877:SF2">
    <property type="entry name" value="OS07G0170200 PROTEIN"/>
    <property type="match status" value="1"/>
</dbReference>
<evidence type="ECO:0000256" key="1">
    <source>
        <dbReference type="SAM" id="SignalP"/>
    </source>
</evidence>
<dbReference type="InterPro" id="IPR029471">
    <property type="entry name" value="HNH_5"/>
</dbReference>
<dbReference type="InterPro" id="IPR052892">
    <property type="entry name" value="NA-targeting_endonuclease"/>
</dbReference>
<dbReference type="EMBL" id="JAFCMP010000048">
    <property type="protein sequence ID" value="KAG5189535.1"/>
    <property type="molecule type" value="Genomic_DNA"/>
</dbReference>
<keyword evidence="4" id="KW-1185">Reference proteome</keyword>
<dbReference type="SMART" id="SM00507">
    <property type="entry name" value="HNHc"/>
    <property type="match status" value="1"/>
</dbReference>
<dbReference type="InterPro" id="IPR003615">
    <property type="entry name" value="HNH_nuc"/>
</dbReference>
<dbReference type="Pfam" id="PF14279">
    <property type="entry name" value="HNH_5"/>
    <property type="match status" value="1"/>
</dbReference>
<keyword evidence="3" id="KW-0540">Nuclease</keyword>
<feature type="chain" id="PRO_5032833064" evidence="1">
    <location>
        <begin position="21"/>
        <end position="270"/>
    </location>
</feature>
<dbReference type="PANTHER" id="PTHR33877">
    <property type="entry name" value="SLL1193 PROTEIN"/>
    <property type="match status" value="1"/>
</dbReference>
<proteinExistence type="predicted"/>
<dbReference type="AlphaFoldDB" id="A0A836CK35"/>
<keyword evidence="3" id="KW-0255">Endonuclease</keyword>
<dbReference type="OrthoDB" id="2127950at2759"/>
<feature type="domain" description="HNH nuclease" evidence="2">
    <location>
        <begin position="153"/>
        <end position="206"/>
    </location>
</feature>
<name>A0A836CK35_9STRA</name>
<protein>
    <submittedName>
        <fullName evidence="3">HNH endonuclease family protein</fullName>
    </submittedName>
</protein>
<evidence type="ECO:0000313" key="3">
    <source>
        <dbReference type="EMBL" id="KAG5189535.1"/>
    </source>
</evidence>
<gene>
    <name evidence="3" type="ORF">JKP88DRAFT_353036</name>
</gene>